<name>A0A5D6WD94_9FIRM</name>
<dbReference type="RefSeq" id="WP_149170568.1">
    <property type="nucleotide sequence ID" value="NZ_VTOY01000001.1"/>
</dbReference>
<comment type="caution">
    <text evidence="1">The sequence shown here is derived from an EMBL/GenBank/DDBJ whole genome shotgun (WGS) entry which is preliminary data.</text>
</comment>
<sequence length="481" mass="54488">MPKKQPEINLELVEYLASFTRDPVSWVWAAFPWGEGTLKNMQPQEWQLDILGEIRDGLKTPYEAIREAVASGHGIGKSACVCWIILWAMSTFEDTRGVVTANTDGQLRSKTWAELATWYDRFVAKDMFVYTATSLFSAQPGHERMWRIDAIPWSERNTEAFAGLHNHGKRILVIFDEASAIIDKIWEVTDGAMTDNDTEKIWIAFGNPTRTSGRFFDCFHKSRNMWKTRQIDSRSVVISDKKEIAKWADAWGEDSDFFKVRVKGEFPSASESQFISSAIVEAAAARAVSPLAHNPAPVIIGVDPAWTGNDALEIVMRKGFYYKHLLTEPKNDDDARIAGIIARFEDEYHAAAVFIDQGYGTGIYSMGKVLGREWQLVSFAEKPIDSYYANKRAEMWGDMKKWLQKEGCIEDDQQMKDDLTGPEAYMNHSGKLQLESKDDMKKRGLQSPNKADALALTFAYPVAVITPYENETLCNTEYSPF</sequence>
<dbReference type="InterPro" id="IPR027417">
    <property type="entry name" value="P-loop_NTPase"/>
</dbReference>
<dbReference type="Gene3D" id="3.40.50.300">
    <property type="entry name" value="P-loop containing nucleotide triphosphate hydrolases"/>
    <property type="match status" value="1"/>
</dbReference>
<dbReference type="Proteomes" id="UP000323646">
    <property type="component" value="Unassembled WGS sequence"/>
</dbReference>
<keyword evidence="2" id="KW-1185">Reference proteome</keyword>
<reference evidence="1 2" key="1">
    <citation type="submission" date="2019-08" db="EMBL/GenBank/DDBJ databases">
        <title>Selenomonas sp. mPRGC5 and Selenomonas sp. mPRGC8 isolated from ruminal fluid of dairy goat (Capra hircus).</title>
        <authorList>
            <person name="Poothong S."/>
            <person name="Nuengjamnong C."/>
            <person name="Tanasupawat S."/>
        </authorList>
    </citation>
    <scope>NUCLEOTIDE SEQUENCE [LARGE SCALE GENOMIC DNA]</scope>
    <source>
        <strain evidence="2">mPRGC5</strain>
    </source>
</reference>
<evidence type="ECO:0000313" key="2">
    <source>
        <dbReference type="Proteomes" id="UP000323646"/>
    </source>
</evidence>
<dbReference type="Gene3D" id="3.30.420.240">
    <property type="match status" value="1"/>
</dbReference>
<protein>
    <submittedName>
        <fullName evidence="1">Terminase</fullName>
    </submittedName>
</protein>
<gene>
    <name evidence="1" type="ORF">FZ040_02620</name>
</gene>
<organism evidence="1 2">
    <name type="scientific">Selenomonas ruminis</name>
    <dbReference type="NCBI Taxonomy" id="2593411"/>
    <lineage>
        <taxon>Bacteria</taxon>
        <taxon>Bacillati</taxon>
        <taxon>Bacillota</taxon>
        <taxon>Negativicutes</taxon>
        <taxon>Selenomonadales</taxon>
        <taxon>Selenomonadaceae</taxon>
        <taxon>Selenomonas</taxon>
    </lineage>
</organism>
<proteinExistence type="predicted"/>
<dbReference type="EMBL" id="VTOY01000001">
    <property type="protein sequence ID" value="TYZ24949.1"/>
    <property type="molecule type" value="Genomic_DNA"/>
</dbReference>
<dbReference type="AlphaFoldDB" id="A0A5D6WD94"/>
<dbReference type="OrthoDB" id="9775154at2"/>
<evidence type="ECO:0000313" key="1">
    <source>
        <dbReference type="EMBL" id="TYZ24949.1"/>
    </source>
</evidence>
<accession>A0A5D6WD94</accession>